<accession>A0AA38CDF1</accession>
<dbReference type="Proteomes" id="UP000824469">
    <property type="component" value="Unassembled WGS sequence"/>
</dbReference>
<dbReference type="PANTHER" id="PTHR31060">
    <property type="entry name" value="OSJNBA0011J08.25 PROTEIN-RELATED"/>
    <property type="match status" value="1"/>
</dbReference>
<dbReference type="OMA" id="MAYLICQ"/>
<dbReference type="PANTHER" id="PTHR31060:SF37">
    <property type="entry name" value="BTB DOMAIN-CONTAINING PROTEIN"/>
    <property type="match status" value="1"/>
</dbReference>
<evidence type="ECO:0000313" key="3">
    <source>
        <dbReference type="Proteomes" id="UP000824469"/>
    </source>
</evidence>
<proteinExistence type="predicted"/>
<gene>
    <name evidence="2" type="ORF">KI387_039242</name>
</gene>
<evidence type="ECO:0000313" key="2">
    <source>
        <dbReference type="EMBL" id="KAH9295654.1"/>
    </source>
</evidence>
<dbReference type="EMBL" id="JAHRHJ020000011">
    <property type="protein sequence ID" value="KAH9295654.1"/>
    <property type="molecule type" value="Genomic_DNA"/>
</dbReference>
<evidence type="ECO:0008006" key="4">
    <source>
        <dbReference type="Google" id="ProtNLM"/>
    </source>
</evidence>
<keyword evidence="3" id="KW-1185">Reference proteome</keyword>
<dbReference type="InterPro" id="IPR038920">
    <property type="entry name" value="At3g05675-like"/>
</dbReference>
<sequence>MAAGLSSEHCHAARKIILKPKVFRIFRCLDEITVRSILNKGVDRSSHQKAEGKSHESEDNGAIESATEKNGKLISQNFDEFKKLLEENESVDELLQIIQENRQDDSGSGESVIDREDFQPTCNNPKSLSWNFILLLPLRLPLQSTETFPFVNSQTRASTMEHPSVIKLHIICSDGTEYDGNPVYLHSHVLKKSKFFEAKLSDRWSSDISSVREIRLTVRPDGSAQNYIKCICLMYSSYSGTSLSFSSVDEALEILPVTSELLFEEGIQACIQYMEAAPWTREQRLKIKALLSSFQVSISADLSARLGFPESSFTEELELLKKRVAQIFSKSWMRGSGVIPVDHMRNNVQKYIVEIFKGNAPTAMQEICRDALLSQFRLKMECIKYEKFRDVRNSACEDVLWLIDTSKLCNPKIFETAFQMCVEDAQLANILVTHRVQDTKHAHISGNQLHSEWQLSSLCCVIDVFVHRFLKALAIGDIVTSKSFRISFLTRWVPVMAYLICQLTQLCSGEFNRRNSDLPLDYSNEFENGVAKVIGSVPLDDQKLLFMHLVDASQKFQTPEREAFQWWIDVIGLA</sequence>
<evidence type="ECO:0000256" key="1">
    <source>
        <dbReference type="SAM" id="MobiDB-lite"/>
    </source>
</evidence>
<comment type="caution">
    <text evidence="2">The sequence shown here is derived from an EMBL/GenBank/DDBJ whole genome shotgun (WGS) entry which is preliminary data.</text>
</comment>
<feature type="compositionally biased region" description="Basic and acidic residues" evidence="1">
    <location>
        <begin position="43"/>
        <end position="58"/>
    </location>
</feature>
<feature type="region of interest" description="Disordered" evidence="1">
    <location>
        <begin position="43"/>
        <end position="68"/>
    </location>
</feature>
<dbReference type="AlphaFoldDB" id="A0AA38CDF1"/>
<organism evidence="2 3">
    <name type="scientific">Taxus chinensis</name>
    <name type="common">Chinese yew</name>
    <name type="synonym">Taxus wallichiana var. chinensis</name>
    <dbReference type="NCBI Taxonomy" id="29808"/>
    <lineage>
        <taxon>Eukaryota</taxon>
        <taxon>Viridiplantae</taxon>
        <taxon>Streptophyta</taxon>
        <taxon>Embryophyta</taxon>
        <taxon>Tracheophyta</taxon>
        <taxon>Spermatophyta</taxon>
        <taxon>Pinopsida</taxon>
        <taxon>Pinidae</taxon>
        <taxon>Conifers II</taxon>
        <taxon>Cupressales</taxon>
        <taxon>Taxaceae</taxon>
        <taxon>Taxus</taxon>
    </lineage>
</organism>
<name>A0AA38CDF1_TAXCH</name>
<reference evidence="2 3" key="1">
    <citation type="journal article" date="2021" name="Nat. Plants">
        <title>The Taxus genome provides insights into paclitaxel biosynthesis.</title>
        <authorList>
            <person name="Xiong X."/>
            <person name="Gou J."/>
            <person name="Liao Q."/>
            <person name="Li Y."/>
            <person name="Zhou Q."/>
            <person name="Bi G."/>
            <person name="Li C."/>
            <person name="Du R."/>
            <person name="Wang X."/>
            <person name="Sun T."/>
            <person name="Guo L."/>
            <person name="Liang H."/>
            <person name="Lu P."/>
            <person name="Wu Y."/>
            <person name="Zhang Z."/>
            <person name="Ro D.K."/>
            <person name="Shang Y."/>
            <person name="Huang S."/>
            <person name="Yan J."/>
        </authorList>
    </citation>
    <scope>NUCLEOTIDE SEQUENCE [LARGE SCALE GENOMIC DNA]</scope>
    <source>
        <strain evidence="2">Ta-2019</strain>
    </source>
</reference>
<feature type="non-terminal residue" evidence="2">
    <location>
        <position position="574"/>
    </location>
</feature>
<protein>
    <recommendedName>
        <fullName evidence="4">BTB/POZ domain-containing protein</fullName>
    </recommendedName>
</protein>